<dbReference type="HOGENOM" id="CLU_2315181_0_0_3"/>
<evidence type="ECO:0000313" key="1">
    <source>
        <dbReference type="EMBL" id="AFY92472.1"/>
    </source>
</evidence>
<dbReference type="AlphaFoldDB" id="K9UBJ3"/>
<dbReference type="eggNOG" id="ENOG502ZKD1">
    <property type="taxonomic scope" value="Bacteria"/>
</dbReference>
<protein>
    <submittedName>
        <fullName evidence="1">Uncharacterized protein</fullName>
    </submittedName>
</protein>
<keyword evidence="2" id="KW-1185">Reference proteome</keyword>
<dbReference type="Proteomes" id="UP000010366">
    <property type="component" value="Chromosome"/>
</dbReference>
<proteinExistence type="predicted"/>
<organism evidence="1 2">
    <name type="scientific">Chamaesiphon minutus (strain ATCC 27169 / PCC 6605)</name>
    <dbReference type="NCBI Taxonomy" id="1173020"/>
    <lineage>
        <taxon>Bacteria</taxon>
        <taxon>Bacillati</taxon>
        <taxon>Cyanobacteriota</taxon>
        <taxon>Cyanophyceae</taxon>
        <taxon>Gomontiellales</taxon>
        <taxon>Chamaesiphonaceae</taxon>
        <taxon>Chamaesiphon</taxon>
    </lineage>
</organism>
<evidence type="ECO:0000313" key="2">
    <source>
        <dbReference type="Proteomes" id="UP000010366"/>
    </source>
</evidence>
<name>K9UBJ3_CHAP6</name>
<gene>
    <name evidence="1" type="ORF">Cha6605_1269</name>
</gene>
<dbReference type="EMBL" id="CP003600">
    <property type="protein sequence ID" value="AFY92472.1"/>
    <property type="molecule type" value="Genomic_DNA"/>
</dbReference>
<reference evidence="1 2" key="1">
    <citation type="submission" date="2012-05" db="EMBL/GenBank/DDBJ databases">
        <title>Finished chromosome of genome of Chamaesiphon sp. PCC 6605.</title>
        <authorList>
            <consortium name="US DOE Joint Genome Institute"/>
            <person name="Gugger M."/>
            <person name="Coursin T."/>
            <person name="Rippka R."/>
            <person name="Tandeau De Marsac N."/>
            <person name="Huntemann M."/>
            <person name="Wei C.-L."/>
            <person name="Han J."/>
            <person name="Detter J.C."/>
            <person name="Han C."/>
            <person name="Tapia R."/>
            <person name="Chen A."/>
            <person name="Kyrpides N."/>
            <person name="Mavromatis K."/>
            <person name="Markowitz V."/>
            <person name="Szeto E."/>
            <person name="Ivanova N."/>
            <person name="Pagani I."/>
            <person name="Pati A."/>
            <person name="Goodwin L."/>
            <person name="Nordberg H.P."/>
            <person name="Cantor M.N."/>
            <person name="Hua S.X."/>
            <person name="Woyke T."/>
            <person name="Kerfeld C.A."/>
        </authorList>
    </citation>
    <scope>NUCLEOTIDE SEQUENCE [LARGE SCALE GENOMIC DNA]</scope>
    <source>
        <strain evidence="2">ATCC 27169 / PCC 6605</strain>
    </source>
</reference>
<dbReference type="OrthoDB" id="344955at2"/>
<dbReference type="RefSeq" id="WP_015158656.1">
    <property type="nucleotide sequence ID" value="NC_019697.1"/>
</dbReference>
<sequence>MLRSLLIPHDDRPRYGLPFAGDNNYLFDRIDCLDEPIPSHWFVSVDSKLEQETGAVSLTVEIDRHAPSKTKSMLFSATKDSLNSLPDRDWLSMYERRVA</sequence>
<dbReference type="KEGG" id="cmp:Cha6605_1269"/>
<accession>K9UBJ3</accession>